<sequence>MPATLAIYAGAALAEIAGCFAFWSWMRKGAGAIWLLPGLLSLAVFAWLLTLAPAEFAGRAYAAYGGVYILASLAWLWSAEGRRPDVWDIAGGAVCLIGAAIILFAPRIAGD</sequence>
<keyword evidence="7" id="KW-1185">Reference proteome</keyword>
<dbReference type="PANTHER" id="PTHR36116:SF1">
    <property type="entry name" value="UPF0060 MEMBRANE PROTEIN YNFA"/>
    <property type="match status" value="1"/>
</dbReference>
<feature type="transmembrane region" description="Helical" evidence="5">
    <location>
        <begin position="89"/>
        <end position="109"/>
    </location>
</feature>
<gene>
    <name evidence="6" type="ORF">VK792_12350</name>
</gene>
<dbReference type="PANTHER" id="PTHR36116">
    <property type="entry name" value="UPF0060 MEMBRANE PROTEIN YNFA"/>
    <property type="match status" value="1"/>
</dbReference>
<dbReference type="NCBIfam" id="NF002586">
    <property type="entry name" value="PRK02237.1"/>
    <property type="match status" value="1"/>
</dbReference>
<comment type="similarity">
    <text evidence="5">Belongs to the UPF0060 family.</text>
</comment>
<evidence type="ECO:0000256" key="2">
    <source>
        <dbReference type="ARBA" id="ARBA00022692"/>
    </source>
</evidence>
<name>A0ABU6HIY5_9RHOB</name>
<keyword evidence="1 5" id="KW-1003">Cell membrane</keyword>
<evidence type="ECO:0000256" key="1">
    <source>
        <dbReference type="ARBA" id="ARBA00022475"/>
    </source>
</evidence>
<dbReference type="Pfam" id="PF02694">
    <property type="entry name" value="UPF0060"/>
    <property type="match status" value="1"/>
</dbReference>
<dbReference type="Proteomes" id="UP001348149">
    <property type="component" value="Unassembled WGS sequence"/>
</dbReference>
<proteinExistence type="inferred from homology"/>
<protein>
    <submittedName>
        <fullName evidence="6">YnfA family protein</fullName>
    </submittedName>
</protein>
<comment type="subcellular location">
    <subcellularLocation>
        <location evidence="5">Cell membrane</location>
        <topology evidence="5">Multi-pass membrane protein</topology>
    </subcellularLocation>
</comment>
<evidence type="ECO:0000313" key="6">
    <source>
        <dbReference type="EMBL" id="MEC3862077.1"/>
    </source>
</evidence>
<reference evidence="6 7" key="1">
    <citation type="submission" date="2024-01" db="EMBL/GenBank/DDBJ databases">
        <title>Mesobacterium rodlantinim sp. nov., isolated from shallow sea hydrothermal systems off Kueishantao Island.</title>
        <authorList>
            <person name="Su Z."/>
            <person name="Tang K."/>
        </authorList>
    </citation>
    <scope>NUCLEOTIDE SEQUENCE [LARGE SCALE GENOMIC DNA]</scope>
    <source>
        <strain evidence="6 7">TK19101</strain>
    </source>
</reference>
<dbReference type="InterPro" id="IPR003844">
    <property type="entry name" value="UPF0060"/>
</dbReference>
<keyword evidence="4 5" id="KW-0472">Membrane</keyword>
<dbReference type="SUPFAM" id="SSF103481">
    <property type="entry name" value="Multidrug resistance efflux transporter EmrE"/>
    <property type="match status" value="1"/>
</dbReference>
<evidence type="ECO:0000256" key="5">
    <source>
        <dbReference type="HAMAP-Rule" id="MF_00010"/>
    </source>
</evidence>
<dbReference type="InterPro" id="IPR037185">
    <property type="entry name" value="EmrE-like"/>
</dbReference>
<keyword evidence="2 5" id="KW-0812">Transmembrane</keyword>
<accession>A0ABU6HIY5</accession>
<feature type="transmembrane region" description="Helical" evidence="5">
    <location>
        <begin position="31"/>
        <end position="49"/>
    </location>
</feature>
<evidence type="ECO:0000256" key="4">
    <source>
        <dbReference type="ARBA" id="ARBA00023136"/>
    </source>
</evidence>
<evidence type="ECO:0000313" key="7">
    <source>
        <dbReference type="Proteomes" id="UP001348149"/>
    </source>
</evidence>
<evidence type="ECO:0000256" key="3">
    <source>
        <dbReference type="ARBA" id="ARBA00022989"/>
    </source>
</evidence>
<organism evidence="6 7">
    <name type="scientific">Mesobacterium hydrothermale</name>
    <dbReference type="NCBI Taxonomy" id="3111907"/>
    <lineage>
        <taxon>Bacteria</taxon>
        <taxon>Pseudomonadati</taxon>
        <taxon>Pseudomonadota</taxon>
        <taxon>Alphaproteobacteria</taxon>
        <taxon>Rhodobacterales</taxon>
        <taxon>Roseobacteraceae</taxon>
        <taxon>Mesobacterium</taxon>
    </lineage>
</organism>
<comment type="caution">
    <text evidence="6">The sequence shown here is derived from an EMBL/GenBank/DDBJ whole genome shotgun (WGS) entry which is preliminary data.</text>
</comment>
<dbReference type="HAMAP" id="MF_00010">
    <property type="entry name" value="UPF0060"/>
    <property type="match status" value="1"/>
</dbReference>
<feature type="transmembrane region" description="Helical" evidence="5">
    <location>
        <begin position="61"/>
        <end position="77"/>
    </location>
</feature>
<keyword evidence="3 5" id="KW-1133">Transmembrane helix</keyword>
<dbReference type="EMBL" id="JAYLLH010000017">
    <property type="protein sequence ID" value="MEC3862077.1"/>
    <property type="molecule type" value="Genomic_DNA"/>
</dbReference>